<accession>A0AAX6G7T5</accession>
<proteinExistence type="predicted"/>
<reference evidence="1" key="2">
    <citation type="submission" date="2023-04" db="EMBL/GenBank/DDBJ databases">
        <authorList>
            <person name="Bruccoleri R.E."/>
            <person name="Oakeley E.J."/>
            <person name="Faust A.-M."/>
            <person name="Dessus-Babus S."/>
            <person name="Altorfer M."/>
            <person name="Burckhardt D."/>
            <person name="Oertli M."/>
            <person name="Naumann U."/>
            <person name="Petersen F."/>
            <person name="Wong J."/>
        </authorList>
    </citation>
    <scope>NUCLEOTIDE SEQUENCE</scope>
    <source>
        <strain evidence="1">GSM-AAB239-AS_SAM_17_03QT</strain>
        <tissue evidence="1">Leaf</tissue>
    </source>
</reference>
<comment type="caution">
    <text evidence="1">The sequence shown here is derived from an EMBL/GenBank/DDBJ whole genome shotgun (WGS) entry which is preliminary data.</text>
</comment>
<dbReference type="Proteomes" id="UP001140949">
    <property type="component" value="Unassembled WGS sequence"/>
</dbReference>
<organism evidence="1 2">
    <name type="scientific">Iris pallida</name>
    <name type="common">Sweet iris</name>
    <dbReference type="NCBI Taxonomy" id="29817"/>
    <lineage>
        <taxon>Eukaryota</taxon>
        <taxon>Viridiplantae</taxon>
        <taxon>Streptophyta</taxon>
        <taxon>Embryophyta</taxon>
        <taxon>Tracheophyta</taxon>
        <taxon>Spermatophyta</taxon>
        <taxon>Magnoliopsida</taxon>
        <taxon>Liliopsida</taxon>
        <taxon>Asparagales</taxon>
        <taxon>Iridaceae</taxon>
        <taxon>Iridoideae</taxon>
        <taxon>Irideae</taxon>
        <taxon>Iris</taxon>
    </lineage>
</organism>
<evidence type="ECO:0000313" key="1">
    <source>
        <dbReference type="EMBL" id="KAJ6824375.1"/>
    </source>
</evidence>
<sequence length="107" mass="12137">MVRNLPKELAIHFRAPGIKLIRWGLGKLTQTAARDDSSLRQNSEGHLSNLKLEESIERELLVQTHPKSSAQVRWRFTCRGFMGTIEKACASPQLEMFSLTRVSFGII</sequence>
<gene>
    <name evidence="1" type="ORF">M6B38_382480</name>
</gene>
<name>A0AAX6G7T5_IRIPA</name>
<reference evidence="1" key="1">
    <citation type="journal article" date="2023" name="GigaByte">
        <title>Genome assembly of the bearded iris, Iris pallida Lam.</title>
        <authorList>
            <person name="Bruccoleri R.E."/>
            <person name="Oakeley E.J."/>
            <person name="Faust A.M.E."/>
            <person name="Altorfer M."/>
            <person name="Dessus-Babus S."/>
            <person name="Burckhardt D."/>
            <person name="Oertli M."/>
            <person name="Naumann U."/>
            <person name="Petersen F."/>
            <person name="Wong J."/>
        </authorList>
    </citation>
    <scope>NUCLEOTIDE SEQUENCE</scope>
    <source>
        <strain evidence="1">GSM-AAB239-AS_SAM_17_03QT</strain>
    </source>
</reference>
<keyword evidence="2" id="KW-1185">Reference proteome</keyword>
<dbReference type="AlphaFoldDB" id="A0AAX6G7T5"/>
<evidence type="ECO:0000313" key="2">
    <source>
        <dbReference type="Proteomes" id="UP001140949"/>
    </source>
</evidence>
<dbReference type="EMBL" id="JANAVB010022181">
    <property type="protein sequence ID" value="KAJ6824375.1"/>
    <property type="molecule type" value="Genomic_DNA"/>
</dbReference>
<protein>
    <submittedName>
        <fullName evidence="1">Uncharacterized protein</fullName>
    </submittedName>
</protein>